<feature type="domain" description="Dystroglycan-type cadherin-like" evidence="4">
    <location>
        <begin position="22"/>
        <end position="120"/>
    </location>
</feature>
<dbReference type="GO" id="GO:0016020">
    <property type="term" value="C:membrane"/>
    <property type="evidence" value="ECO:0007669"/>
    <property type="project" value="InterPro"/>
</dbReference>
<feature type="compositionally biased region" description="Polar residues" evidence="1">
    <location>
        <begin position="960"/>
        <end position="970"/>
    </location>
</feature>
<feature type="region of interest" description="Disordered" evidence="1">
    <location>
        <begin position="869"/>
        <end position="891"/>
    </location>
</feature>
<feature type="signal peptide" evidence="3">
    <location>
        <begin position="1"/>
        <end position="19"/>
    </location>
</feature>
<evidence type="ECO:0000256" key="3">
    <source>
        <dbReference type="SAM" id="SignalP"/>
    </source>
</evidence>
<feature type="compositionally biased region" description="Low complexity" evidence="1">
    <location>
        <begin position="751"/>
        <end position="770"/>
    </location>
</feature>
<evidence type="ECO:0000256" key="1">
    <source>
        <dbReference type="SAM" id="MobiDB-lite"/>
    </source>
</evidence>
<feature type="compositionally biased region" description="Basic and acidic residues" evidence="1">
    <location>
        <begin position="502"/>
        <end position="515"/>
    </location>
</feature>
<reference evidence="5 6" key="1">
    <citation type="submission" date="2018-05" db="EMBL/GenBank/DDBJ databases">
        <title>Genome sequencing and assembly of the regulated plant pathogen Lachnellula willkommii and related sister species for the development of diagnostic species identification markers.</title>
        <authorList>
            <person name="Giroux E."/>
            <person name="Bilodeau G."/>
        </authorList>
    </citation>
    <scope>NUCLEOTIDE SEQUENCE [LARGE SCALE GENOMIC DNA]</scope>
    <source>
        <strain evidence="5 6">CBS 197.66</strain>
    </source>
</reference>
<dbReference type="EMBL" id="QGMJ01000293">
    <property type="protein sequence ID" value="TVY38298.1"/>
    <property type="molecule type" value="Genomic_DNA"/>
</dbReference>
<feature type="region of interest" description="Disordered" evidence="1">
    <location>
        <begin position="430"/>
        <end position="460"/>
    </location>
</feature>
<feature type="compositionally biased region" description="Acidic residues" evidence="1">
    <location>
        <begin position="979"/>
        <end position="988"/>
    </location>
</feature>
<evidence type="ECO:0000256" key="2">
    <source>
        <dbReference type="SAM" id="Phobius"/>
    </source>
</evidence>
<feature type="compositionally biased region" description="Low complexity" evidence="1">
    <location>
        <begin position="845"/>
        <end position="856"/>
    </location>
</feature>
<evidence type="ECO:0000259" key="4">
    <source>
        <dbReference type="SMART" id="SM00736"/>
    </source>
</evidence>
<dbReference type="SUPFAM" id="SSF49313">
    <property type="entry name" value="Cadherin-like"/>
    <property type="match status" value="4"/>
</dbReference>
<feature type="domain" description="Dystroglycan-type cadherin-like" evidence="4">
    <location>
        <begin position="128"/>
        <end position="240"/>
    </location>
</feature>
<dbReference type="OrthoDB" id="41532at2759"/>
<feature type="domain" description="Dystroglycan-type cadherin-like" evidence="4">
    <location>
        <begin position="333"/>
        <end position="428"/>
    </location>
</feature>
<organism evidence="5 6">
    <name type="scientific">Lachnellula subtilissima</name>
    <dbReference type="NCBI Taxonomy" id="602034"/>
    <lineage>
        <taxon>Eukaryota</taxon>
        <taxon>Fungi</taxon>
        <taxon>Dikarya</taxon>
        <taxon>Ascomycota</taxon>
        <taxon>Pezizomycotina</taxon>
        <taxon>Leotiomycetes</taxon>
        <taxon>Helotiales</taxon>
        <taxon>Lachnaceae</taxon>
        <taxon>Lachnellula</taxon>
    </lineage>
</organism>
<name>A0A8H8RMI4_9HELO</name>
<feature type="region of interest" description="Disordered" evidence="1">
    <location>
        <begin position="942"/>
        <end position="1006"/>
    </location>
</feature>
<dbReference type="Proteomes" id="UP000462212">
    <property type="component" value="Unassembled WGS sequence"/>
</dbReference>
<keyword evidence="2" id="KW-0812">Transmembrane</keyword>
<keyword evidence="3" id="KW-0732">Signal</keyword>
<accession>A0A8H8RMI4</accession>
<feature type="compositionally biased region" description="Polar residues" evidence="1">
    <location>
        <begin position="620"/>
        <end position="638"/>
    </location>
</feature>
<dbReference type="GO" id="GO:0005509">
    <property type="term" value="F:calcium ion binding"/>
    <property type="evidence" value="ECO:0007669"/>
    <property type="project" value="InterPro"/>
</dbReference>
<feature type="compositionally biased region" description="Basic and acidic residues" evidence="1">
    <location>
        <begin position="942"/>
        <end position="957"/>
    </location>
</feature>
<feature type="region of interest" description="Disordered" evidence="1">
    <location>
        <begin position="496"/>
        <end position="522"/>
    </location>
</feature>
<gene>
    <name evidence="5" type="primary">AXL2</name>
    <name evidence="5" type="ORF">LSUB1_G003696</name>
</gene>
<protein>
    <submittedName>
        <fullName evidence="5">Axial budding pattern protein</fullName>
    </submittedName>
</protein>
<feature type="region of interest" description="Disordered" evidence="1">
    <location>
        <begin position="722"/>
        <end position="779"/>
    </location>
</feature>
<feature type="transmembrane region" description="Helical" evidence="2">
    <location>
        <begin position="469"/>
        <end position="490"/>
    </location>
</feature>
<comment type="caution">
    <text evidence="5">The sequence shown here is derived from an EMBL/GenBank/DDBJ whole genome shotgun (WGS) entry which is preliminary data.</text>
</comment>
<dbReference type="Pfam" id="PF05345">
    <property type="entry name" value="He_PIG"/>
    <property type="match status" value="2"/>
</dbReference>
<keyword evidence="2" id="KW-1133">Transmembrane helix</keyword>
<sequence>MALWKIVAAAAIISNITNATPTIDYPLNSQVPTIARVSQPFAYTFPSSTFSSASAITYNLSSGPSWLSLDSTTRTLSGTPSTADVGTDSVTGVAIDLTATDSSGSITLSATLAVSKNPAPVVSIPPSTQLPSFGAFSGPSTILFHPSTPFTFKFDPETFSANGGSSNLSYYAVTADNTPLPSWVLFDETSLSFSGQTPDYSSLIQPPQTFGIRLIVSDIEGFAGASTVFYIEVGVHILAFNNADMFINTTAGSNISFLGLSNNLQIDGRPANASEITSMDVQTPPWLVFDNLTMALTGTAPPNIRSSNISVLATDIYGDAANATISLATGTSIFSMSVPKLNATIDAGFSYNLSTYLTNPSDIYMSANFTPPESWLSFDTSTFVLSGQVPTSANPSMNTITLNAISKSSHMSSSQSFELSVISATNPFSSITPSSSRTSPTTSRTGTSTPAPAPASAPAHASHQLSRHVAAIVTPVLVVFAAVLFALFCYRKRRRSARKRSRSPDKSETSAHENLEAGSISSVEEIVLPPRVAPPDPLRLDTSGFLSDNTHHALTTNEKRMSPINLPDRNLRRSRTTTSMFGARGSDMSKRTSSGLMESSGNRIRSYSENALSKTDKSWRSTQDSSHPTGDSSSITNSSYRLTRTYSNFSRKGHTRRSARVLSSNLVGNIRESCDTSNQQSESSILNLTDSSFSFTPLENFTALSRNESVSKKREDLNIIDRPANTRSKRRQSRLPAAFERKRGGIGHGGRASISSLSSRSVKGRSVGNGQEWMSSSSQPTALVRNSRTWLTVADSNRHSSVSATSAYSDTCPRSSMRMSIRAVAKSPPIAVAKRGSQSSQASYGSRPVSRRVGSSPFFGGSLVRDSLRSPKRARRSYADSPTVPEESRMESLQNVVLHGLREEDTPPRDSLGIRYDTYGLAREGTRQLKTYIGELHRIKTRDSVRSTQSRDSRFESADPSMQSLHQSQHPPTPTQNHDDDDEYEDYYSDGSWETHPPSRDSQGNIIEYSEDESPKVSTAAKAAQAKSRVSFVPTARPKSKLVVDPRTEMGVGVRVVEGVGRRPISVDAKATTGSVRARVERQTDEGGGEDTGDYSAYI</sequence>
<keyword evidence="6" id="KW-1185">Reference proteome</keyword>
<evidence type="ECO:0000313" key="6">
    <source>
        <dbReference type="Proteomes" id="UP000462212"/>
    </source>
</evidence>
<proteinExistence type="predicted"/>
<dbReference type="SMART" id="SM00736">
    <property type="entry name" value="CADG"/>
    <property type="match status" value="3"/>
</dbReference>
<keyword evidence="2" id="KW-0472">Membrane</keyword>
<feature type="compositionally biased region" description="Polar residues" evidence="1">
    <location>
        <begin position="591"/>
        <end position="613"/>
    </location>
</feature>
<feature type="region of interest" description="Disordered" evidence="1">
    <location>
        <begin position="553"/>
        <end position="638"/>
    </location>
</feature>
<dbReference type="InterPro" id="IPR006644">
    <property type="entry name" value="Cadg"/>
</dbReference>
<dbReference type="AlphaFoldDB" id="A0A8H8RMI4"/>
<evidence type="ECO:0000313" key="5">
    <source>
        <dbReference type="EMBL" id="TVY38298.1"/>
    </source>
</evidence>
<feature type="region of interest" description="Disordered" evidence="1">
    <location>
        <begin position="1070"/>
        <end position="1099"/>
    </location>
</feature>
<feature type="region of interest" description="Disordered" evidence="1">
    <location>
        <begin position="828"/>
        <end position="856"/>
    </location>
</feature>
<dbReference type="InterPro" id="IPR015919">
    <property type="entry name" value="Cadherin-like_sf"/>
</dbReference>
<dbReference type="Gene3D" id="2.60.40.10">
    <property type="entry name" value="Immunoglobulins"/>
    <property type="match status" value="3"/>
</dbReference>
<feature type="chain" id="PRO_5034396446" evidence="3">
    <location>
        <begin position="20"/>
        <end position="1099"/>
    </location>
</feature>
<dbReference type="InterPro" id="IPR013783">
    <property type="entry name" value="Ig-like_fold"/>
</dbReference>